<proteinExistence type="predicted"/>
<reference evidence="1" key="1">
    <citation type="journal article" date="2021" name="Proc. Natl. Acad. Sci. U.S.A.">
        <title>A Catalog of Tens of Thousands of Viruses from Human Metagenomes Reveals Hidden Associations with Chronic Diseases.</title>
        <authorList>
            <person name="Tisza M.J."/>
            <person name="Buck C.B."/>
        </authorList>
    </citation>
    <scope>NUCLEOTIDE SEQUENCE</scope>
    <source>
        <strain evidence="1">Ctxc31</strain>
    </source>
</reference>
<sequence length="69" mass="8165">MIGVVYKDIENIEEINKTLVRKEDLLIPSVGDEIVFQNNGKSRLRKVTGRQFIFDEKKREVRDIIIYLK</sequence>
<dbReference type="EMBL" id="BK014938">
    <property type="protein sequence ID" value="DAD83535.1"/>
    <property type="molecule type" value="Genomic_DNA"/>
</dbReference>
<accession>A0A8S5MN93</accession>
<name>A0A8S5MN93_9CAUD</name>
<protein>
    <submittedName>
        <fullName evidence="1">Uncharacterized protein</fullName>
    </submittedName>
</protein>
<organism evidence="1">
    <name type="scientific">Siphoviridae sp. ctxc31</name>
    <dbReference type="NCBI Taxonomy" id="2826520"/>
    <lineage>
        <taxon>Viruses</taxon>
        <taxon>Duplodnaviria</taxon>
        <taxon>Heunggongvirae</taxon>
        <taxon>Uroviricota</taxon>
        <taxon>Caudoviricetes</taxon>
    </lineage>
</organism>
<evidence type="ECO:0000313" key="1">
    <source>
        <dbReference type="EMBL" id="DAD83535.1"/>
    </source>
</evidence>